<reference evidence="1" key="1">
    <citation type="submission" date="2021-11" db="EMBL/GenBank/DDBJ databases">
        <title>The TAILOR 12: Case summaries of 12 patient that have undergone phage therapy for multidrug-resistant infections.</title>
        <authorList>
            <person name="Green S."/>
            <person name="Terwilliger A."/>
            <person name="Clark J."/>
            <person name="Salazar K."/>
            <person name="Maresso A."/>
        </authorList>
    </citation>
    <scope>NUCLEOTIDE SEQUENCE</scope>
</reference>
<evidence type="ECO:0000313" key="1">
    <source>
        <dbReference type="EMBL" id="URY99189.1"/>
    </source>
</evidence>
<protein>
    <submittedName>
        <fullName evidence="1">Uncharacterized protein</fullName>
    </submittedName>
</protein>
<proteinExistence type="predicted"/>
<organism evidence="1 2">
    <name type="scientific">Klebsiella phage 6939</name>
    <dbReference type="NCBI Taxonomy" id="2912295"/>
    <lineage>
        <taxon>Viruses</taxon>
        <taxon>Duplodnaviria</taxon>
        <taxon>Heunggongvirae</taxon>
        <taxon>Uroviricota</taxon>
        <taxon>Caudoviricetes</taxon>
        <taxon>Autographivirales</taxon>
        <taxon>Autographivirales incertae sedis</taxon>
        <taxon>Reminisvirus</taxon>
        <taxon>Reminisvirus 6939</taxon>
    </lineage>
</organism>
<accession>A0A9E7M7D9</accession>
<gene>
    <name evidence="1" type="ORF">6939_0010</name>
</gene>
<keyword evidence="2" id="KW-1185">Reference proteome</keyword>
<name>A0A9E7M7D9_9CAUD</name>
<sequence>MIVLASCDCQPCWLAQISRSCIKRTSTVVHNQQLTLLTAAPSQLPAATAC</sequence>
<dbReference type="EMBL" id="OL362271">
    <property type="protein sequence ID" value="URY99189.1"/>
    <property type="molecule type" value="Genomic_DNA"/>
</dbReference>
<evidence type="ECO:0000313" key="2">
    <source>
        <dbReference type="Proteomes" id="UP001056005"/>
    </source>
</evidence>
<dbReference type="Proteomes" id="UP001056005">
    <property type="component" value="Segment"/>
</dbReference>